<comment type="subcellular location">
    <subcellularLocation>
        <location evidence="1">Cell inner membrane</location>
        <topology evidence="1">Multi-pass membrane protein</topology>
    </subcellularLocation>
</comment>
<evidence type="ECO:0000313" key="3">
    <source>
        <dbReference type="EMBL" id="PMR78245.1"/>
    </source>
</evidence>
<dbReference type="PIRSF" id="PIRSF016789">
    <property type="entry name" value="DUF454"/>
    <property type="match status" value="1"/>
</dbReference>
<dbReference type="PANTHER" id="PTHR35813:SF1">
    <property type="entry name" value="INNER MEMBRANE PROTEIN YBAN"/>
    <property type="match status" value="1"/>
</dbReference>
<dbReference type="Proteomes" id="UP000235547">
    <property type="component" value="Unassembled WGS sequence"/>
</dbReference>
<accession>A0A2N7UCY7</accession>
<keyword evidence="1 2" id="KW-0472">Membrane</keyword>
<dbReference type="InterPro" id="IPR007401">
    <property type="entry name" value="DUF454"/>
</dbReference>
<protein>
    <recommendedName>
        <fullName evidence="1">Inner membrane protein</fullName>
    </recommendedName>
</protein>
<proteinExistence type="predicted"/>
<keyword evidence="2" id="KW-0812">Transmembrane</keyword>
<reference evidence="3 4" key="1">
    <citation type="submission" date="2018-01" db="EMBL/GenBank/DDBJ databases">
        <title>Halomonas endophytica sp. nov., isolated from storage liquid in the stems of Populus euphratica.</title>
        <authorList>
            <person name="Chen C."/>
        </authorList>
    </citation>
    <scope>NUCLEOTIDE SEQUENCE [LARGE SCALE GENOMIC DNA]</scope>
    <source>
        <strain evidence="3 4">BZ-SZ-XJ27</strain>
    </source>
</reference>
<dbReference type="EMBL" id="PNRG01000033">
    <property type="protein sequence ID" value="PMR78245.1"/>
    <property type="molecule type" value="Genomic_DNA"/>
</dbReference>
<keyword evidence="1" id="KW-0997">Cell inner membrane</keyword>
<evidence type="ECO:0000256" key="1">
    <source>
        <dbReference type="PIRNR" id="PIRNR016789"/>
    </source>
</evidence>
<organism evidence="3 4">
    <name type="scientific">Halomonas urumqiensis</name>
    <dbReference type="NCBI Taxonomy" id="1684789"/>
    <lineage>
        <taxon>Bacteria</taxon>
        <taxon>Pseudomonadati</taxon>
        <taxon>Pseudomonadota</taxon>
        <taxon>Gammaproteobacteria</taxon>
        <taxon>Oceanospirillales</taxon>
        <taxon>Halomonadaceae</taxon>
        <taxon>Halomonas</taxon>
    </lineage>
</organism>
<sequence>MSSLKRLVFIAIAWVSFALGVIGMFLPLMPTTCFMLLAVWAASKGSPRFATWIREHPRFGPAVVAWECERAIPRHAKWLAVSMLALSVVVLGVTVGLWWLKLSLMAGLALLAWWIVTRPEPSVANGMIRR</sequence>
<comment type="caution">
    <text evidence="3">The sequence shown here is derived from an EMBL/GenBank/DDBJ whole genome shotgun (WGS) entry which is preliminary data.</text>
</comment>
<feature type="transmembrane region" description="Helical" evidence="2">
    <location>
        <begin position="78"/>
        <end position="100"/>
    </location>
</feature>
<gene>
    <name evidence="3" type="ORF">C1H70_15870</name>
</gene>
<keyword evidence="4" id="KW-1185">Reference proteome</keyword>
<dbReference type="Pfam" id="PF04304">
    <property type="entry name" value="DUF454"/>
    <property type="match status" value="1"/>
</dbReference>
<dbReference type="RefSeq" id="WP_102589310.1">
    <property type="nucleotide sequence ID" value="NZ_BNAE01000001.1"/>
</dbReference>
<evidence type="ECO:0000313" key="4">
    <source>
        <dbReference type="Proteomes" id="UP000235547"/>
    </source>
</evidence>
<dbReference type="OrthoDB" id="9816293at2"/>
<evidence type="ECO:0000256" key="2">
    <source>
        <dbReference type="SAM" id="Phobius"/>
    </source>
</evidence>
<dbReference type="PANTHER" id="PTHR35813">
    <property type="entry name" value="INNER MEMBRANE PROTEIN YBAN"/>
    <property type="match status" value="1"/>
</dbReference>
<keyword evidence="2" id="KW-1133">Transmembrane helix</keyword>
<feature type="transmembrane region" description="Helical" evidence="2">
    <location>
        <begin position="7"/>
        <end position="40"/>
    </location>
</feature>
<dbReference type="AlphaFoldDB" id="A0A2N7UCY7"/>
<dbReference type="GO" id="GO:0005886">
    <property type="term" value="C:plasma membrane"/>
    <property type="evidence" value="ECO:0007669"/>
    <property type="project" value="UniProtKB-SubCell"/>
</dbReference>
<name>A0A2N7UCY7_9GAMM</name>
<keyword evidence="1" id="KW-1003">Cell membrane</keyword>